<organism evidence="1 2">
    <name type="scientific">Fusarium oxysporum</name>
    <name type="common">Fusarium vascular wilt</name>
    <dbReference type="NCBI Taxonomy" id="5507"/>
    <lineage>
        <taxon>Eukaryota</taxon>
        <taxon>Fungi</taxon>
        <taxon>Dikarya</taxon>
        <taxon>Ascomycota</taxon>
        <taxon>Pezizomycotina</taxon>
        <taxon>Sordariomycetes</taxon>
        <taxon>Hypocreomycetidae</taxon>
        <taxon>Hypocreales</taxon>
        <taxon>Nectriaceae</taxon>
        <taxon>Fusarium</taxon>
        <taxon>Fusarium oxysporum species complex</taxon>
    </lineage>
</organism>
<accession>A0A2H3TIY1</accession>
<sequence length="34" mass="3544">MSRSLVFMTPVKTLPGISTISSHESLASLVTVGP</sequence>
<proteinExistence type="predicted"/>
<gene>
    <name evidence="1" type="ORF">FRV6_07253</name>
</gene>
<dbReference type="EMBL" id="FMJY01000004">
    <property type="protein sequence ID" value="SCO83040.1"/>
    <property type="molecule type" value="Genomic_DNA"/>
</dbReference>
<dbReference type="Proteomes" id="UP000219369">
    <property type="component" value="Unassembled WGS sequence"/>
</dbReference>
<evidence type="ECO:0000313" key="1">
    <source>
        <dbReference type="EMBL" id="SCO83040.1"/>
    </source>
</evidence>
<protein>
    <submittedName>
        <fullName evidence="1">Uncharacterized protein</fullName>
    </submittedName>
</protein>
<evidence type="ECO:0000313" key="2">
    <source>
        <dbReference type="Proteomes" id="UP000219369"/>
    </source>
</evidence>
<dbReference type="AlphaFoldDB" id="A0A2H3TIY1"/>
<name>A0A2H3TIY1_FUSOX</name>
<reference evidence="2" key="1">
    <citation type="submission" date="2016-09" db="EMBL/GenBank/DDBJ databases">
        <authorList>
            <person name="Guldener U."/>
        </authorList>
    </citation>
    <scope>NUCLEOTIDE SEQUENCE [LARGE SCALE GENOMIC DNA]</scope>
    <source>
        <strain evidence="2">V64-1</strain>
    </source>
</reference>